<sequence>MNVIIPTLQVQVCLNASKQTSYVFISRISKRQNRERPRKLYGSVLNRPDNGDDEPVMKPTETME</sequence>
<protein>
    <submittedName>
        <fullName evidence="2">Uncharacterized protein</fullName>
    </submittedName>
</protein>
<dbReference type="EMBL" id="JGYP01000001">
    <property type="protein sequence ID" value="KFI46623.1"/>
    <property type="molecule type" value="Genomic_DNA"/>
</dbReference>
<dbReference type="Proteomes" id="UP000029096">
    <property type="component" value="Unassembled WGS sequence"/>
</dbReference>
<feature type="region of interest" description="Disordered" evidence="1">
    <location>
        <begin position="35"/>
        <end position="64"/>
    </location>
</feature>
<keyword evidence="3" id="KW-1185">Reference proteome</keyword>
<evidence type="ECO:0000256" key="1">
    <source>
        <dbReference type="SAM" id="MobiDB-lite"/>
    </source>
</evidence>
<evidence type="ECO:0000313" key="2">
    <source>
        <dbReference type="EMBL" id="KFI46623.1"/>
    </source>
</evidence>
<reference evidence="2 3" key="1">
    <citation type="submission" date="2014-03" db="EMBL/GenBank/DDBJ databases">
        <title>Genomics of Bifidobacteria.</title>
        <authorList>
            <person name="Ventura M."/>
            <person name="Milani C."/>
            <person name="Lugli G.A."/>
        </authorList>
    </citation>
    <scope>NUCLEOTIDE SEQUENCE [LARGE SCALE GENOMIC DNA]</scope>
    <source>
        <strain evidence="2 3">DSM 22767</strain>
    </source>
</reference>
<evidence type="ECO:0000313" key="3">
    <source>
        <dbReference type="Proteomes" id="UP000029096"/>
    </source>
</evidence>
<comment type="caution">
    <text evidence="2">The sequence shown here is derived from an EMBL/GenBank/DDBJ whole genome shotgun (WGS) entry which is preliminary data.</text>
</comment>
<accession>A0A086ZJC3</accession>
<name>A0A086ZJC3_9BIFI</name>
<dbReference type="AlphaFoldDB" id="A0A086ZJC3"/>
<proteinExistence type="predicted"/>
<gene>
    <name evidence="2" type="ORF">BBOH_0095</name>
</gene>
<organism evidence="2 3">
    <name type="scientific">Bifidobacterium bohemicum DSM 22767</name>
    <dbReference type="NCBI Taxonomy" id="1437606"/>
    <lineage>
        <taxon>Bacteria</taxon>
        <taxon>Bacillati</taxon>
        <taxon>Actinomycetota</taxon>
        <taxon>Actinomycetes</taxon>
        <taxon>Bifidobacteriales</taxon>
        <taxon>Bifidobacteriaceae</taxon>
        <taxon>Bifidobacterium</taxon>
    </lineage>
</organism>